<dbReference type="InterPro" id="IPR029044">
    <property type="entry name" value="Nucleotide-diphossugar_trans"/>
</dbReference>
<accession>A0A3P8M2E3</accession>
<dbReference type="InterPro" id="IPR001173">
    <property type="entry name" value="Glyco_trans_2-like"/>
</dbReference>
<feature type="domain" description="Glycosyltransferase 2-like" evidence="1">
    <location>
        <begin position="5"/>
        <end position="114"/>
    </location>
</feature>
<proteinExistence type="predicted"/>
<gene>
    <name evidence="2" type="ORF">NCTC13098_02348</name>
</gene>
<protein>
    <submittedName>
        <fullName evidence="2">N-glycosyltransferase</fullName>
    </submittedName>
</protein>
<dbReference type="RefSeq" id="WP_128877652.1">
    <property type="nucleotide sequence ID" value="NZ_JADCSX010000047.1"/>
</dbReference>
<reference evidence="2 3" key="1">
    <citation type="submission" date="2018-12" db="EMBL/GenBank/DDBJ databases">
        <authorList>
            <consortium name="Pathogen Informatics"/>
        </authorList>
    </citation>
    <scope>NUCLEOTIDE SEQUENCE [LARGE SCALE GENOMIC DNA]</scope>
    <source>
        <strain evidence="2 3">NCTC13098</strain>
    </source>
</reference>
<dbReference type="PANTHER" id="PTHR43685">
    <property type="entry name" value="GLYCOSYLTRANSFERASE"/>
    <property type="match status" value="1"/>
</dbReference>
<dbReference type="Pfam" id="PF00535">
    <property type="entry name" value="Glycos_transf_2"/>
    <property type="match status" value="1"/>
</dbReference>
<organism evidence="2 3">
    <name type="scientific">Raoultella terrigena</name>
    <name type="common">Klebsiella terrigena</name>
    <dbReference type="NCBI Taxonomy" id="577"/>
    <lineage>
        <taxon>Bacteria</taxon>
        <taxon>Pseudomonadati</taxon>
        <taxon>Pseudomonadota</taxon>
        <taxon>Gammaproteobacteria</taxon>
        <taxon>Enterobacterales</taxon>
        <taxon>Enterobacteriaceae</taxon>
        <taxon>Klebsiella/Raoultella group</taxon>
        <taxon>Raoultella</taxon>
    </lineage>
</organism>
<dbReference type="SUPFAM" id="SSF53448">
    <property type="entry name" value="Nucleotide-diphospho-sugar transferases"/>
    <property type="match status" value="1"/>
</dbReference>
<dbReference type="PANTHER" id="PTHR43685:SF2">
    <property type="entry name" value="GLYCOSYLTRANSFERASE 2-LIKE DOMAIN-CONTAINING PROTEIN"/>
    <property type="match status" value="1"/>
</dbReference>
<dbReference type="InterPro" id="IPR050834">
    <property type="entry name" value="Glycosyltransf_2"/>
</dbReference>
<dbReference type="KEGG" id="rtg:NCTC13098_02348"/>
<keyword evidence="2" id="KW-0808">Transferase</keyword>
<name>A0A3P8M2E3_RAOTE</name>
<dbReference type="AlphaFoldDB" id="A0A3P8M2E3"/>
<evidence type="ECO:0000313" key="3">
    <source>
        <dbReference type="Proteomes" id="UP000274346"/>
    </source>
</evidence>
<dbReference type="EMBL" id="LR131271">
    <property type="protein sequence ID" value="VDR26013.1"/>
    <property type="molecule type" value="Genomic_DNA"/>
</dbReference>
<dbReference type="GO" id="GO:0016740">
    <property type="term" value="F:transferase activity"/>
    <property type="evidence" value="ECO:0007669"/>
    <property type="project" value="UniProtKB-KW"/>
</dbReference>
<dbReference type="Gene3D" id="3.90.550.10">
    <property type="entry name" value="Spore Coat Polysaccharide Biosynthesis Protein SpsA, Chain A"/>
    <property type="match status" value="1"/>
</dbReference>
<evidence type="ECO:0000259" key="1">
    <source>
        <dbReference type="Pfam" id="PF00535"/>
    </source>
</evidence>
<sequence>MKSTALIVTFNRLDKLKKTVAETLKVDFTTVLIVNNGSTDGTQAWLESITDRRVIVLNLLVNSGGAGGFKAGSQYISDTIDTDWVFFYDDDAFPASDILSKFIALEKKEYQVFTGLVKDLHGRPCAMNLPFRKVPTSFADTLRYIRNPQSFVPAIDESVMVETVSFVGMIINSKILQKHIDHIHDELFIYFDDLYFGYALTLDGESICYSPELIFYHDVSIQGKVISPEWKVYYLCRNLILARKIFPKVKVFSNFSILIRLCKYLSILPWQRRKSSYLCFMYRGIVHGIRGISGKQH</sequence>
<dbReference type="Proteomes" id="UP000274346">
    <property type="component" value="Chromosome"/>
</dbReference>
<evidence type="ECO:0000313" key="2">
    <source>
        <dbReference type="EMBL" id="VDR26013.1"/>
    </source>
</evidence>